<dbReference type="Gene3D" id="3.90.25.10">
    <property type="entry name" value="UDP-galactose 4-epimerase, domain 1"/>
    <property type="match status" value="1"/>
</dbReference>
<dbReference type="Proteomes" id="UP000009296">
    <property type="component" value="Chromosome"/>
</dbReference>
<dbReference type="KEGG" id="mok:Metok_1464"/>
<dbReference type="GO" id="GO:0005829">
    <property type="term" value="C:cytosol"/>
    <property type="evidence" value="ECO:0007669"/>
    <property type="project" value="TreeGrafter"/>
</dbReference>
<dbReference type="AlphaFoldDB" id="F8AK60"/>
<keyword evidence="2" id="KW-0560">Oxidoreductase</keyword>
<keyword evidence="3" id="KW-1185">Reference proteome</keyword>
<proteinExistence type="predicted"/>
<dbReference type="RefSeq" id="WP_013867608.1">
    <property type="nucleotide sequence ID" value="NC_015636.1"/>
</dbReference>
<name>F8AK60_METOI</name>
<dbReference type="Gene3D" id="3.40.50.720">
    <property type="entry name" value="NAD(P)-binding Rossmann-like Domain"/>
    <property type="match status" value="1"/>
</dbReference>
<dbReference type="HOGENOM" id="CLU_045518_2_1_2"/>
<dbReference type="Pfam" id="PF04321">
    <property type="entry name" value="RmlD_sub_bind"/>
    <property type="match status" value="1"/>
</dbReference>
<protein>
    <submittedName>
        <fullName evidence="2">dTDP-4-dehydrorhamnose reductase</fullName>
        <ecNumber evidence="2">1.1.1.133</ecNumber>
    </submittedName>
</protein>
<dbReference type="SUPFAM" id="SSF51735">
    <property type="entry name" value="NAD(P)-binding Rossmann-fold domains"/>
    <property type="match status" value="1"/>
</dbReference>
<dbReference type="GO" id="GO:0008831">
    <property type="term" value="F:dTDP-4-dehydrorhamnose reductase activity"/>
    <property type="evidence" value="ECO:0007669"/>
    <property type="project" value="UniProtKB-EC"/>
</dbReference>
<dbReference type="GO" id="GO:0019305">
    <property type="term" value="P:dTDP-rhamnose biosynthetic process"/>
    <property type="evidence" value="ECO:0007669"/>
    <property type="project" value="TreeGrafter"/>
</dbReference>
<dbReference type="PANTHER" id="PTHR10491">
    <property type="entry name" value="DTDP-4-DEHYDRORHAMNOSE REDUCTASE"/>
    <property type="match status" value="1"/>
</dbReference>
<evidence type="ECO:0000259" key="1">
    <source>
        <dbReference type="Pfam" id="PF04321"/>
    </source>
</evidence>
<dbReference type="EC" id="1.1.1.133" evidence="2"/>
<evidence type="ECO:0000313" key="2">
    <source>
        <dbReference type="EMBL" id="AEH07427.1"/>
    </source>
</evidence>
<dbReference type="CDD" id="cd05254">
    <property type="entry name" value="dTDP_HR_like_SDR_e"/>
    <property type="match status" value="1"/>
</dbReference>
<dbReference type="InterPro" id="IPR029903">
    <property type="entry name" value="RmlD-like-bd"/>
</dbReference>
<dbReference type="PANTHER" id="PTHR10491:SF4">
    <property type="entry name" value="METHIONINE ADENOSYLTRANSFERASE 2 SUBUNIT BETA"/>
    <property type="match status" value="1"/>
</dbReference>
<reference evidence="2" key="1">
    <citation type="submission" date="2011-05" db="EMBL/GenBank/DDBJ databases">
        <title>Complete sequence of chromosome of Methanothermococcus okinawensis IH1.</title>
        <authorList>
            <consortium name="US DOE Joint Genome Institute"/>
            <person name="Lucas S."/>
            <person name="Han J."/>
            <person name="Lapidus A."/>
            <person name="Cheng J.-F."/>
            <person name="Goodwin L."/>
            <person name="Pitluck S."/>
            <person name="Peters L."/>
            <person name="Mikhailova N."/>
            <person name="Held B."/>
            <person name="Han C."/>
            <person name="Tapia R."/>
            <person name="Land M."/>
            <person name="Hauser L."/>
            <person name="Kyrpides N."/>
            <person name="Ivanova N."/>
            <person name="Pagani I."/>
            <person name="Sieprawska-Lupa M."/>
            <person name="Takai K."/>
            <person name="Miyazaki J."/>
            <person name="Whitman W."/>
            <person name="Woyke T."/>
        </authorList>
    </citation>
    <scope>NUCLEOTIDE SEQUENCE</scope>
    <source>
        <strain evidence="2">IH1</strain>
    </source>
</reference>
<dbReference type="EMBL" id="CP002792">
    <property type="protein sequence ID" value="AEH07427.1"/>
    <property type="molecule type" value="Genomic_DNA"/>
</dbReference>
<gene>
    <name evidence="2" type="ordered locus">Metok_1464</name>
</gene>
<dbReference type="InterPro" id="IPR005913">
    <property type="entry name" value="dTDP_dehydrorham_reduct"/>
</dbReference>
<dbReference type="STRING" id="647113.Metok_1464"/>
<dbReference type="InterPro" id="IPR036291">
    <property type="entry name" value="NAD(P)-bd_dom_sf"/>
</dbReference>
<dbReference type="GeneID" id="10773622"/>
<sequence>MGEKIAIIGLGMIGYELVKKYNDLGFKVHIITRSDKGFFDKYNYINNINKHFVDITNENKIKETIITINPDFVVNTAAITNVDLCETEREVAYKTNALAVKYVGEACKKLNIPLCHISTDYVFDGEKGDYIENDRINPINYYGWTKAEGEKILNELNHDLTSIVRISVPYCISPIKVNFLMWVLNTLKEGNKVNAVIDQWNTPTYVPELMEGIVKIHEKEVNGLLHFGGGEKVSRYEFALKVAEIFDLNKDLIKPIPSSELGWKANRPADTSLISKKSEKLLNIKLKKVDECLKEIKREYYNFP</sequence>
<dbReference type="eggNOG" id="arCOG01367">
    <property type="taxonomic scope" value="Archaea"/>
</dbReference>
<accession>F8AK60</accession>
<feature type="domain" description="RmlD-like substrate binding" evidence="1">
    <location>
        <begin position="10"/>
        <end position="300"/>
    </location>
</feature>
<organism evidence="2 3">
    <name type="scientific">Methanothermococcus okinawensis (strain DSM 14208 / JCM 11175 / IH1)</name>
    <dbReference type="NCBI Taxonomy" id="647113"/>
    <lineage>
        <taxon>Archaea</taxon>
        <taxon>Methanobacteriati</taxon>
        <taxon>Methanobacteriota</taxon>
        <taxon>Methanomada group</taxon>
        <taxon>Methanococci</taxon>
        <taxon>Methanococcales</taxon>
        <taxon>Methanococcaceae</taxon>
        <taxon>Methanothermococcus</taxon>
    </lineage>
</organism>
<evidence type="ECO:0000313" key="3">
    <source>
        <dbReference type="Proteomes" id="UP000009296"/>
    </source>
</evidence>